<dbReference type="NCBIfam" id="TIGR00200">
    <property type="entry name" value="cinA_nterm"/>
    <property type="match status" value="1"/>
</dbReference>
<dbReference type="AlphaFoldDB" id="A0A1H7UQ37"/>
<reference evidence="3 4" key="1">
    <citation type="submission" date="2016-10" db="EMBL/GenBank/DDBJ databases">
        <authorList>
            <person name="de Groot N.N."/>
        </authorList>
    </citation>
    <scope>NUCLEOTIDE SEQUENCE [LARGE SCALE GENOMIC DNA]</scope>
    <source>
        <strain evidence="3 4">DSM 8423</strain>
    </source>
</reference>
<dbReference type="OrthoDB" id="9801454at2"/>
<organism evidence="3 4">
    <name type="scientific">Syntrophus gentianae</name>
    <dbReference type="NCBI Taxonomy" id="43775"/>
    <lineage>
        <taxon>Bacteria</taxon>
        <taxon>Pseudomonadati</taxon>
        <taxon>Thermodesulfobacteriota</taxon>
        <taxon>Syntrophia</taxon>
        <taxon>Syntrophales</taxon>
        <taxon>Syntrophaceae</taxon>
        <taxon>Syntrophus</taxon>
    </lineage>
</organism>
<dbReference type="InterPro" id="IPR041424">
    <property type="entry name" value="CinA_KH"/>
</dbReference>
<evidence type="ECO:0000259" key="2">
    <source>
        <dbReference type="SMART" id="SM00852"/>
    </source>
</evidence>
<dbReference type="InterPro" id="IPR036653">
    <property type="entry name" value="CinA-like_C"/>
</dbReference>
<sequence>MRVGILTIGNELISGRTQDTNTSHVARELNIQGWQVPILMSVDDDEAAIKTALDHILTQADAVIVTGGLGPTTDDKTTEAIARAYGLKLYRDEAILAKIKAIFDRYGLYWAPNNAKQADFPEGAEPIVNPVGTAWGFSLNVQGKLIAVLPGVPAEMKRMLSQGVLPVLRRTFPEAAQAVATRTLKLSGISEAEVDQRLADADLEGQGVAVGFYPHFPEIRVVLTVRKATDAEAQALLKSAVAQVISRLEHHIFAYDQETLEGTVAALLTERKLTLSIAESCTGGLVTDRLTDISGSSVFLERSAVTYSNLAKTELLGVPEETLREYGAVSEPTARLMAEGVRKLGHTDLGLSTTGVAGPTGGSEQKPVGTVFVALADGRETICRKYLFRWERRRVKVAASQAALTMLKRYLISILE</sequence>
<dbReference type="Proteomes" id="UP000198744">
    <property type="component" value="Unassembled WGS sequence"/>
</dbReference>
<dbReference type="NCBIfam" id="NF001813">
    <property type="entry name" value="PRK00549.1"/>
    <property type="match status" value="1"/>
</dbReference>
<keyword evidence="4" id="KW-1185">Reference proteome</keyword>
<protein>
    <recommendedName>
        <fullName evidence="1">CinA-like protein</fullName>
    </recommendedName>
</protein>
<dbReference type="Gene3D" id="3.30.70.2860">
    <property type="match status" value="1"/>
</dbReference>
<dbReference type="InterPro" id="IPR001453">
    <property type="entry name" value="MoaB/Mog_dom"/>
</dbReference>
<dbReference type="Gene3D" id="3.90.950.20">
    <property type="entry name" value="CinA-like"/>
    <property type="match status" value="1"/>
</dbReference>
<proteinExistence type="inferred from homology"/>
<dbReference type="InterPro" id="IPR008135">
    <property type="entry name" value="Competence-induced_CinA"/>
</dbReference>
<evidence type="ECO:0000313" key="3">
    <source>
        <dbReference type="EMBL" id="SEL99073.1"/>
    </source>
</evidence>
<accession>A0A1H7UQ37</accession>
<dbReference type="CDD" id="cd00885">
    <property type="entry name" value="cinA"/>
    <property type="match status" value="1"/>
</dbReference>
<dbReference type="InterPro" id="IPR008136">
    <property type="entry name" value="CinA_C"/>
</dbReference>
<dbReference type="NCBIfam" id="TIGR00177">
    <property type="entry name" value="molyb_syn"/>
    <property type="match status" value="1"/>
</dbReference>
<dbReference type="SUPFAM" id="SSF53218">
    <property type="entry name" value="Molybdenum cofactor biosynthesis proteins"/>
    <property type="match status" value="1"/>
</dbReference>
<evidence type="ECO:0000313" key="4">
    <source>
        <dbReference type="Proteomes" id="UP000198744"/>
    </source>
</evidence>
<dbReference type="InterPro" id="IPR036425">
    <property type="entry name" value="MoaB/Mog-like_dom_sf"/>
</dbReference>
<dbReference type="NCBIfam" id="TIGR00199">
    <property type="entry name" value="PncC_domain"/>
    <property type="match status" value="1"/>
</dbReference>
<dbReference type="HAMAP" id="MF_00226_B">
    <property type="entry name" value="CinA_B"/>
    <property type="match status" value="1"/>
</dbReference>
<dbReference type="PIRSF" id="PIRSF006728">
    <property type="entry name" value="CinA"/>
    <property type="match status" value="1"/>
</dbReference>
<dbReference type="STRING" id="43775.SAMN04489760_10230"/>
<dbReference type="RefSeq" id="WP_093881963.1">
    <property type="nucleotide sequence ID" value="NZ_FOBS01000002.1"/>
</dbReference>
<dbReference type="PANTHER" id="PTHR13939">
    <property type="entry name" value="NICOTINAMIDE-NUCLEOTIDE AMIDOHYDROLASE PNCC"/>
    <property type="match status" value="1"/>
</dbReference>
<comment type="similarity">
    <text evidence="1">Belongs to the CinA family.</text>
</comment>
<gene>
    <name evidence="3" type="ORF">SAMN04489760_10230</name>
</gene>
<dbReference type="InterPro" id="IPR050101">
    <property type="entry name" value="CinA"/>
</dbReference>
<dbReference type="Pfam" id="PF18146">
    <property type="entry name" value="CinA_KH"/>
    <property type="match status" value="1"/>
</dbReference>
<evidence type="ECO:0000256" key="1">
    <source>
        <dbReference type="HAMAP-Rule" id="MF_00226"/>
    </source>
</evidence>
<dbReference type="SUPFAM" id="SSF142433">
    <property type="entry name" value="CinA-like"/>
    <property type="match status" value="1"/>
</dbReference>
<dbReference type="PANTHER" id="PTHR13939:SF0">
    <property type="entry name" value="NMN AMIDOHYDROLASE-LIKE PROTEIN YFAY"/>
    <property type="match status" value="1"/>
</dbReference>
<feature type="domain" description="MoaB/Mog" evidence="2">
    <location>
        <begin position="4"/>
        <end position="170"/>
    </location>
</feature>
<name>A0A1H7UQ37_9BACT</name>
<dbReference type="Gene3D" id="3.40.980.10">
    <property type="entry name" value="MoaB/Mog-like domain"/>
    <property type="match status" value="1"/>
</dbReference>
<dbReference type="Pfam" id="PF02464">
    <property type="entry name" value="CinA"/>
    <property type="match status" value="1"/>
</dbReference>
<dbReference type="Pfam" id="PF00994">
    <property type="entry name" value="MoCF_biosynth"/>
    <property type="match status" value="1"/>
</dbReference>
<dbReference type="EMBL" id="FOBS01000002">
    <property type="protein sequence ID" value="SEL99073.1"/>
    <property type="molecule type" value="Genomic_DNA"/>
</dbReference>
<dbReference type="SMART" id="SM00852">
    <property type="entry name" value="MoCF_biosynth"/>
    <property type="match status" value="1"/>
</dbReference>